<gene>
    <name evidence="2" type="ORF">QBC37DRAFT_434648</name>
</gene>
<feature type="region of interest" description="Disordered" evidence="1">
    <location>
        <begin position="167"/>
        <end position="197"/>
    </location>
</feature>
<sequence length="209" mass="23771">MDRKEKRLAHMLSQAGRKDLLQLDKEEALFQHLKALLNTRTPLKLNDCRARWVKLLKQRYAQSRVPPTLDIICFTFALRHFNLELIEILSGDVSKRILELIQQAIASVFLEYTTSTSQDSLSILKALPWGDVAHFVSHMDWDLGWKYLDEVRRDWKTCCQSYQALASEKTEPTLVPSEGPSNQQPGPPAGQPSLPSFDELLSQIGQSPA</sequence>
<dbReference type="AlphaFoldDB" id="A0AAN6XTJ6"/>
<proteinExistence type="predicted"/>
<accession>A0AAN6XTJ6</accession>
<evidence type="ECO:0000313" key="2">
    <source>
        <dbReference type="EMBL" id="KAK4206643.1"/>
    </source>
</evidence>
<reference evidence="2" key="2">
    <citation type="submission" date="2023-05" db="EMBL/GenBank/DDBJ databases">
        <authorList>
            <consortium name="Lawrence Berkeley National Laboratory"/>
            <person name="Steindorff A."/>
            <person name="Hensen N."/>
            <person name="Bonometti L."/>
            <person name="Westerberg I."/>
            <person name="Brannstrom I.O."/>
            <person name="Guillou S."/>
            <person name="Cros-Aarteil S."/>
            <person name="Calhoun S."/>
            <person name="Haridas S."/>
            <person name="Kuo A."/>
            <person name="Mondo S."/>
            <person name="Pangilinan J."/>
            <person name="Riley R."/>
            <person name="Labutti K."/>
            <person name="Andreopoulos B."/>
            <person name="Lipzen A."/>
            <person name="Chen C."/>
            <person name="Yanf M."/>
            <person name="Daum C."/>
            <person name="Ng V."/>
            <person name="Clum A."/>
            <person name="Ohm R."/>
            <person name="Martin F."/>
            <person name="Silar P."/>
            <person name="Natvig D."/>
            <person name="Lalanne C."/>
            <person name="Gautier V."/>
            <person name="Ament-Velasquez S.L."/>
            <person name="Kruys A."/>
            <person name="Hutchinson M.I."/>
            <person name="Powell A.J."/>
            <person name="Barry K."/>
            <person name="Miller A.N."/>
            <person name="Grigoriev I.V."/>
            <person name="Debuchy R."/>
            <person name="Gladieux P."/>
            <person name="Thoren M.H."/>
            <person name="Johannesson H."/>
        </authorList>
    </citation>
    <scope>NUCLEOTIDE SEQUENCE</scope>
    <source>
        <strain evidence="2">PSN293</strain>
    </source>
</reference>
<keyword evidence="3" id="KW-1185">Reference proteome</keyword>
<dbReference type="EMBL" id="MU858372">
    <property type="protein sequence ID" value="KAK4206643.1"/>
    <property type="molecule type" value="Genomic_DNA"/>
</dbReference>
<reference evidence="2" key="1">
    <citation type="journal article" date="2023" name="Mol. Phylogenet. Evol.">
        <title>Genome-scale phylogeny and comparative genomics of the fungal order Sordariales.</title>
        <authorList>
            <person name="Hensen N."/>
            <person name="Bonometti L."/>
            <person name="Westerberg I."/>
            <person name="Brannstrom I.O."/>
            <person name="Guillou S."/>
            <person name="Cros-Aarteil S."/>
            <person name="Calhoun S."/>
            <person name="Haridas S."/>
            <person name="Kuo A."/>
            <person name="Mondo S."/>
            <person name="Pangilinan J."/>
            <person name="Riley R."/>
            <person name="LaButti K."/>
            <person name="Andreopoulos B."/>
            <person name="Lipzen A."/>
            <person name="Chen C."/>
            <person name="Yan M."/>
            <person name="Daum C."/>
            <person name="Ng V."/>
            <person name="Clum A."/>
            <person name="Steindorff A."/>
            <person name="Ohm R.A."/>
            <person name="Martin F."/>
            <person name="Silar P."/>
            <person name="Natvig D.O."/>
            <person name="Lalanne C."/>
            <person name="Gautier V."/>
            <person name="Ament-Velasquez S.L."/>
            <person name="Kruys A."/>
            <person name="Hutchinson M.I."/>
            <person name="Powell A.J."/>
            <person name="Barry K."/>
            <person name="Miller A.N."/>
            <person name="Grigoriev I.V."/>
            <person name="Debuchy R."/>
            <person name="Gladieux P."/>
            <person name="Hiltunen Thoren M."/>
            <person name="Johannesson H."/>
        </authorList>
    </citation>
    <scope>NUCLEOTIDE SEQUENCE</scope>
    <source>
        <strain evidence="2">PSN293</strain>
    </source>
</reference>
<protein>
    <submittedName>
        <fullName evidence="2">Uncharacterized protein</fullName>
    </submittedName>
</protein>
<organism evidence="2 3">
    <name type="scientific">Rhypophila decipiens</name>
    <dbReference type="NCBI Taxonomy" id="261697"/>
    <lineage>
        <taxon>Eukaryota</taxon>
        <taxon>Fungi</taxon>
        <taxon>Dikarya</taxon>
        <taxon>Ascomycota</taxon>
        <taxon>Pezizomycotina</taxon>
        <taxon>Sordariomycetes</taxon>
        <taxon>Sordariomycetidae</taxon>
        <taxon>Sordariales</taxon>
        <taxon>Naviculisporaceae</taxon>
        <taxon>Rhypophila</taxon>
    </lineage>
</organism>
<evidence type="ECO:0000256" key="1">
    <source>
        <dbReference type="SAM" id="MobiDB-lite"/>
    </source>
</evidence>
<name>A0AAN6XTJ6_9PEZI</name>
<dbReference type="Proteomes" id="UP001301769">
    <property type="component" value="Unassembled WGS sequence"/>
</dbReference>
<evidence type="ECO:0000313" key="3">
    <source>
        <dbReference type="Proteomes" id="UP001301769"/>
    </source>
</evidence>
<comment type="caution">
    <text evidence="2">The sequence shown here is derived from an EMBL/GenBank/DDBJ whole genome shotgun (WGS) entry which is preliminary data.</text>
</comment>